<feature type="compositionally biased region" description="Basic and acidic residues" evidence="10">
    <location>
        <begin position="107"/>
        <end position="119"/>
    </location>
</feature>
<dbReference type="PANTHER" id="PTHR46095">
    <property type="entry name" value="ZINC FINGER PROTEIN 593"/>
    <property type="match status" value="1"/>
</dbReference>
<evidence type="ECO:0000256" key="10">
    <source>
        <dbReference type="SAM" id="MobiDB-lite"/>
    </source>
</evidence>
<feature type="compositionally biased region" description="Basic residues" evidence="10">
    <location>
        <begin position="1"/>
        <end position="18"/>
    </location>
</feature>
<keyword evidence="7" id="KW-0862">Zinc</keyword>
<sequence length="119" mass="13579">MGGGYRKKHVSRASRTRARTLDHDQRHENVKDAAKRRMLEAPTTIDPDKAGLGMFYCVECDRHFPSGNDRDAHLASKLHKRIAKRVHNELPYTQEEANRAAGLGVDNRQRNSSRIETDD</sequence>
<keyword evidence="6" id="KW-0863">Zinc-finger</keyword>
<proteinExistence type="inferred from homology"/>
<keyword evidence="8" id="KW-0539">Nucleus</keyword>
<dbReference type="InterPro" id="IPR036236">
    <property type="entry name" value="Znf_C2H2_sf"/>
</dbReference>
<dbReference type="GO" id="GO:0008270">
    <property type="term" value="F:zinc ion binding"/>
    <property type="evidence" value="ECO:0007669"/>
    <property type="project" value="UniProtKB-KW"/>
</dbReference>
<organism evidence="12 13">
    <name type="scientific">Malassezia cuniculi</name>
    <dbReference type="NCBI Taxonomy" id="948313"/>
    <lineage>
        <taxon>Eukaryota</taxon>
        <taxon>Fungi</taxon>
        <taxon>Dikarya</taxon>
        <taxon>Basidiomycota</taxon>
        <taxon>Ustilaginomycotina</taxon>
        <taxon>Malasseziomycetes</taxon>
        <taxon>Malasseziales</taxon>
        <taxon>Malasseziaceae</taxon>
        <taxon>Malassezia</taxon>
    </lineage>
</organism>
<evidence type="ECO:0000259" key="11">
    <source>
        <dbReference type="PROSITE" id="PS00028"/>
    </source>
</evidence>
<evidence type="ECO:0000256" key="3">
    <source>
        <dbReference type="ARBA" id="ARBA00022490"/>
    </source>
</evidence>
<dbReference type="InterPro" id="IPR013087">
    <property type="entry name" value="Znf_C2H2_type"/>
</dbReference>
<feature type="region of interest" description="Disordered" evidence="10">
    <location>
        <begin position="91"/>
        <end position="119"/>
    </location>
</feature>
<protein>
    <recommendedName>
        <fullName evidence="11">C2H2-type domain-containing protein</fullName>
    </recommendedName>
</protein>
<feature type="region of interest" description="Disordered" evidence="10">
    <location>
        <begin position="1"/>
        <end position="45"/>
    </location>
</feature>
<dbReference type="SUPFAM" id="SSF57667">
    <property type="entry name" value="beta-beta-alpha zinc fingers"/>
    <property type="match status" value="1"/>
</dbReference>
<dbReference type="Pfam" id="PF12171">
    <property type="entry name" value="zf-C2H2_jaz"/>
    <property type="match status" value="1"/>
</dbReference>
<dbReference type="AlphaFoldDB" id="A0AAF0J5F9"/>
<dbReference type="EMBL" id="CP119877">
    <property type="protein sequence ID" value="WFD34020.1"/>
    <property type="molecule type" value="Genomic_DNA"/>
</dbReference>
<name>A0AAF0J5F9_9BASI</name>
<evidence type="ECO:0000256" key="7">
    <source>
        <dbReference type="ARBA" id="ARBA00022833"/>
    </source>
</evidence>
<comment type="subcellular location">
    <subcellularLocation>
        <location evidence="2">Cytoplasm</location>
    </subcellularLocation>
    <subcellularLocation>
        <location evidence="1">Nucleus</location>
    </subcellularLocation>
</comment>
<dbReference type="InterPro" id="IPR051879">
    <property type="entry name" value="C2H2-ZF_Maturation_Protein"/>
</dbReference>
<evidence type="ECO:0000256" key="2">
    <source>
        <dbReference type="ARBA" id="ARBA00004496"/>
    </source>
</evidence>
<feature type="compositionally biased region" description="Basic and acidic residues" evidence="10">
    <location>
        <begin position="19"/>
        <end position="39"/>
    </location>
</feature>
<keyword evidence="4" id="KW-0690">Ribosome biogenesis</keyword>
<keyword evidence="5" id="KW-0479">Metal-binding</keyword>
<feature type="domain" description="C2H2-type" evidence="11">
    <location>
        <begin position="57"/>
        <end position="79"/>
    </location>
</feature>
<dbReference type="GO" id="GO:0042254">
    <property type="term" value="P:ribosome biogenesis"/>
    <property type="evidence" value="ECO:0007669"/>
    <property type="project" value="UniProtKB-KW"/>
</dbReference>
<reference evidence="12" key="1">
    <citation type="submission" date="2023-03" db="EMBL/GenBank/DDBJ databases">
        <title>Mating type loci evolution in Malassezia.</title>
        <authorList>
            <person name="Coelho M.A."/>
        </authorList>
    </citation>
    <scope>NUCLEOTIDE SEQUENCE</scope>
    <source>
        <strain evidence="12">CBS 11721</strain>
    </source>
</reference>
<comment type="similarity">
    <text evidence="9">Belongs to the ZNF593/BUD20 C2H2-type zinc-finger protein family.</text>
</comment>
<dbReference type="InterPro" id="IPR022755">
    <property type="entry name" value="Znf_C2H2_jaz"/>
</dbReference>
<dbReference type="GO" id="GO:0005737">
    <property type="term" value="C:cytoplasm"/>
    <property type="evidence" value="ECO:0007669"/>
    <property type="project" value="UniProtKB-SubCell"/>
</dbReference>
<gene>
    <name evidence="12" type="ORF">MCUN1_000848</name>
</gene>
<evidence type="ECO:0000256" key="6">
    <source>
        <dbReference type="ARBA" id="ARBA00022771"/>
    </source>
</evidence>
<accession>A0AAF0J5F9</accession>
<evidence type="ECO:0000256" key="5">
    <source>
        <dbReference type="ARBA" id="ARBA00022723"/>
    </source>
</evidence>
<evidence type="ECO:0000256" key="9">
    <source>
        <dbReference type="ARBA" id="ARBA00038064"/>
    </source>
</evidence>
<evidence type="ECO:0000256" key="4">
    <source>
        <dbReference type="ARBA" id="ARBA00022517"/>
    </source>
</evidence>
<dbReference type="Proteomes" id="UP001219933">
    <property type="component" value="Chromosome 1"/>
</dbReference>
<evidence type="ECO:0000256" key="1">
    <source>
        <dbReference type="ARBA" id="ARBA00004123"/>
    </source>
</evidence>
<evidence type="ECO:0000256" key="8">
    <source>
        <dbReference type="ARBA" id="ARBA00023242"/>
    </source>
</evidence>
<keyword evidence="13" id="KW-1185">Reference proteome</keyword>
<dbReference type="GO" id="GO:0005634">
    <property type="term" value="C:nucleus"/>
    <property type="evidence" value="ECO:0007669"/>
    <property type="project" value="UniProtKB-SubCell"/>
</dbReference>
<dbReference type="PROSITE" id="PS00028">
    <property type="entry name" value="ZINC_FINGER_C2H2_1"/>
    <property type="match status" value="1"/>
</dbReference>
<keyword evidence="3" id="KW-0963">Cytoplasm</keyword>
<dbReference type="PANTHER" id="PTHR46095:SF1">
    <property type="entry name" value="ZINC FINGER PROTEIN 593"/>
    <property type="match status" value="1"/>
</dbReference>
<dbReference type="Gene3D" id="3.30.160.60">
    <property type="entry name" value="Classic Zinc Finger"/>
    <property type="match status" value="1"/>
</dbReference>
<evidence type="ECO:0000313" key="12">
    <source>
        <dbReference type="EMBL" id="WFD34020.1"/>
    </source>
</evidence>
<evidence type="ECO:0000313" key="13">
    <source>
        <dbReference type="Proteomes" id="UP001219933"/>
    </source>
</evidence>